<evidence type="ECO:0000313" key="1">
    <source>
        <dbReference type="EMBL" id="KAF8677983.1"/>
    </source>
</evidence>
<proteinExistence type="predicted"/>
<dbReference type="OrthoDB" id="660918at2759"/>
<dbReference type="EMBL" id="JACEFO010002137">
    <property type="protein sequence ID" value="KAF8677983.1"/>
    <property type="molecule type" value="Genomic_DNA"/>
</dbReference>
<dbReference type="AlphaFoldDB" id="A0A835E9J8"/>
<organism evidence="1 2">
    <name type="scientific">Digitaria exilis</name>
    <dbReference type="NCBI Taxonomy" id="1010633"/>
    <lineage>
        <taxon>Eukaryota</taxon>
        <taxon>Viridiplantae</taxon>
        <taxon>Streptophyta</taxon>
        <taxon>Embryophyta</taxon>
        <taxon>Tracheophyta</taxon>
        <taxon>Spermatophyta</taxon>
        <taxon>Magnoliopsida</taxon>
        <taxon>Liliopsida</taxon>
        <taxon>Poales</taxon>
        <taxon>Poaceae</taxon>
        <taxon>PACMAD clade</taxon>
        <taxon>Panicoideae</taxon>
        <taxon>Panicodae</taxon>
        <taxon>Paniceae</taxon>
        <taxon>Anthephorinae</taxon>
        <taxon>Digitaria</taxon>
    </lineage>
</organism>
<name>A0A835E9J8_9POAL</name>
<protein>
    <submittedName>
        <fullName evidence="1">Uncharacterized protein</fullName>
    </submittedName>
</protein>
<dbReference type="Proteomes" id="UP000636709">
    <property type="component" value="Unassembled WGS sequence"/>
</dbReference>
<evidence type="ECO:0000313" key="2">
    <source>
        <dbReference type="Proteomes" id="UP000636709"/>
    </source>
</evidence>
<reference evidence="1" key="1">
    <citation type="submission" date="2020-07" db="EMBL/GenBank/DDBJ databases">
        <title>Genome sequence and genetic diversity analysis of an under-domesticated orphan crop, white fonio (Digitaria exilis).</title>
        <authorList>
            <person name="Bennetzen J.L."/>
            <person name="Chen S."/>
            <person name="Ma X."/>
            <person name="Wang X."/>
            <person name="Yssel A.E.J."/>
            <person name="Chaluvadi S.R."/>
            <person name="Johnson M."/>
            <person name="Gangashetty P."/>
            <person name="Hamidou F."/>
            <person name="Sanogo M.D."/>
            <person name="Zwaenepoel A."/>
            <person name="Wallace J."/>
            <person name="Van De Peer Y."/>
            <person name="Van Deynze A."/>
        </authorList>
    </citation>
    <scope>NUCLEOTIDE SEQUENCE</scope>
    <source>
        <tissue evidence="1">Leaves</tissue>
    </source>
</reference>
<keyword evidence="2" id="KW-1185">Reference proteome</keyword>
<gene>
    <name evidence="1" type="ORF">HU200_046340</name>
</gene>
<comment type="caution">
    <text evidence="1">The sequence shown here is derived from an EMBL/GenBank/DDBJ whole genome shotgun (WGS) entry which is preliminary data.</text>
</comment>
<accession>A0A835E9J8</accession>
<sequence>MVRTYTSTFLNVAEDAYQKRVDMEAAIVSFLASLRGLVAICHTLVEGTVDELEDGPLKDSITCGMDGHAQEYSNQMNNLLDKFMEAMISGTYEVHLFWSTYCCIHLLQIFALENRYVNTRRSLVCVLTSTVCIYMFNR</sequence>